<dbReference type="EMBL" id="OX451735">
    <property type="protein sequence ID" value="CAI8591857.1"/>
    <property type="molecule type" value="Genomic_DNA"/>
</dbReference>
<evidence type="ECO:0000256" key="5">
    <source>
        <dbReference type="SAM" id="MobiDB-lite"/>
    </source>
</evidence>
<evidence type="ECO:0000313" key="7">
    <source>
        <dbReference type="EMBL" id="CAI8591857.1"/>
    </source>
</evidence>
<feature type="region of interest" description="Disordered" evidence="5">
    <location>
        <begin position="587"/>
        <end position="612"/>
    </location>
</feature>
<sequence length="939" mass="106836">MLLFWHVASSLPSPPFVLSFSASVGHPHRLHPFQPQFLSINSFQYTYNELPLSSSSYATISGILEVKSFASISVIIISVLHYPFQLFSTTNKLKLSRFKVSLSFDASLSSMAPDRDAPPENPPENSQENSQERVASDTNAPPDTEAKEVARGITIMKGIIRHRDQGLVYRLEWNSDKQPIGPNSAKLTSYIGTLVRMHIPVSVATWKSKTKNLELEEKKQAIWEELQRTFEIPDEPKSYILSLAGKRYRGWKSFLTNTYLKDKDGKFLEEEPGRPTKYATFIDEADWAEFVKQRDEAFQKKSATNSERASKPAYPYKKGRLGYARLEDKILEETKSEEASLPVHVLWKEARVGKNQAVDPDVQRVYTECETLSQSASTGEESVLSRVLDAPEYPGRVRGKGHGVTPTSFYKSSRRISNLTNEEVLQKLQELQAQVSELQRDKDMYMRENCNTSSVRETSDKASINYQKKFPEGISSCQLYLSSPNYRLVGKGKVHNTSGDLLHHRPLPDGHLKVSVDVVLDRDAILPVPDMVSETTLLRDAIGSFVAWPSELITISDETAPIKPAIKGKGILQEEESVASLKEASARESQQVTQQVRSVPPTGPPKQAAKKGGAFVPRYRSTLATMVDMSDLKDGGLREINMDESVFGIEFPSHITIDDLEEIFRHDQLGVSNMHSYIRLLYDRVLRGTALSNRFRFVSSAHCSGMTIASEPESVRQRLVDRFMSTGNTESLHLWAYNTRPVGAHWLLLAINPIREVVYYLNLVNGEWTNYPAMKEIVDLSIQVFRSQRDAQVSRTKSNNITWIQVQCPQQRNSHDCGYFVLRFMKEILQANQLEIPLTYLDEFRVAGYPKLKLEEIKEDLCQYYIKQFFIHVPYLLRRKLDDKSSQMILVGYHSTGGYKLFDPVKKKIVINRDVIIDEFKKWDYTENIKKDLMGIILE</sequence>
<dbReference type="InterPro" id="IPR038765">
    <property type="entry name" value="Papain-like_cys_pep_sf"/>
</dbReference>
<reference evidence="7 8" key="1">
    <citation type="submission" date="2023-01" db="EMBL/GenBank/DDBJ databases">
        <authorList>
            <person name="Kreplak J."/>
        </authorList>
    </citation>
    <scope>NUCLEOTIDE SEQUENCE [LARGE SCALE GENOMIC DNA]</scope>
</reference>
<keyword evidence="8" id="KW-1185">Reference proteome</keyword>
<evidence type="ECO:0000256" key="4">
    <source>
        <dbReference type="SAM" id="Coils"/>
    </source>
</evidence>
<feature type="region of interest" description="Disordered" evidence="5">
    <location>
        <begin position="110"/>
        <end position="148"/>
    </location>
</feature>
<dbReference type="AlphaFoldDB" id="A0AAV0Z6W1"/>
<dbReference type="PANTHER" id="PTHR33018">
    <property type="entry name" value="OS10G0338966 PROTEIN-RELATED"/>
    <property type="match status" value="1"/>
</dbReference>
<dbReference type="InterPro" id="IPR003653">
    <property type="entry name" value="Peptidase_C48_C"/>
</dbReference>
<dbReference type="Pfam" id="PF02902">
    <property type="entry name" value="Peptidase_C48"/>
    <property type="match status" value="1"/>
</dbReference>
<organism evidence="7 8">
    <name type="scientific">Vicia faba</name>
    <name type="common">Broad bean</name>
    <name type="synonym">Faba vulgaris</name>
    <dbReference type="NCBI Taxonomy" id="3906"/>
    <lineage>
        <taxon>Eukaryota</taxon>
        <taxon>Viridiplantae</taxon>
        <taxon>Streptophyta</taxon>
        <taxon>Embryophyta</taxon>
        <taxon>Tracheophyta</taxon>
        <taxon>Spermatophyta</taxon>
        <taxon>Magnoliopsida</taxon>
        <taxon>eudicotyledons</taxon>
        <taxon>Gunneridae</taxon>
        <taxon>Pentapetalae</taxon>
        <taxon>rosids</taxon>
        <taxon>fabids</taxon>
        <taxon>Fabales</taxon>
        <taxon>Fabaceae</taxon>
        <taxon>Papilionoideae</taxon>
        <taxon>50 kb inversion clade</taxon>
        <taxon>NPAAA clade</taxon>
        <taxon>Hologalegina</taxon>
        <taxon>IRL clade</taxon>
        <taxon>Fabeae</taxon>
        <taxon>Vicia</taxon>
    </lineage>
</organism>
<evidence type="ECO:0000256" key="3">
    <source>
        <dbReference type="ARBA" id="ARBA00022801"/>
    </source>
</evidence>
<dbReference type="PANTHER" id="PTHR33018:SF31">
    <property type="entry name" value="TRANSPOSASE, PTTA_EN_SPM, PLANT"/>
    <property type="match status" value="1"/>
</dbReference>
<comment type="similarity">
    <text evidence="1">Belongs to the peptidase C48 family.</text>
</comment>
<feature type="domain" description="Ubiquitin-like protease family profile" evidence="6">
    <location>
        <begin position="653"/>
        <end position="828"/>
    </location>
</feature>
<dbReference type="PROSITE" id="PS50600">
    <property type="entry name" value="ULP_PROTEASE"/>
    <property type="match status" value="1"/>
</dbReference>
<evidence type="ECO:0000259" key="6">
    <source>
        <dbReference type="PROSITE" id="PS50600"/>
    </source>
</evidence>
<evidence type="ECO:0000256" key="1">
    <source>
        <dbReference type="ARBA" id="ARBA00005234"/>
    </source>
</evidence>
<keyword evidence="2" id="KW-0645">Protease</keyword>
<proteinExistence type="inferred from homology"/>
<dbReference type="GO" id="GO:0008234">
    <property type="term" value="F:cysteine-type peptidase activity"/>
    <property type="evidence" value="ECO:0007669"/>
    <property type="project" value="InterPro"/>
</dbReference>
<accession>A0AAV0Z6W1</accession>
<dbReference type="Pfam" id="PF26133">
    <property type="entry name" value="DUF8039"/>
    <property type="match status" value="1"/>
</dbReference>
<evidence type="ECO:0000313" key="8">
    <source>
        <dbReference type="Proteomes" id="UP001157006"/>
    </source>
</evidence>
<dbReference type="GO" id="GO:0006508">
    <property type="term" value="P:proteolysis"/>
    <property type="evidence" value="ECO:0007669"/>
    <property type="project" value="UniProtKB-KW"/>
</dbReference>
<name>A0AAV0Z6W1_VICFA</name>
<dbReference type="Pfam" id="PF25597">
    <property type="entry name" value="SH3_retrovirus"/>
    <property type="match status" value="1"/>
</dbReference>
<protein>
    <recommendedName>
        <fullName evidence="6">Ubiquitin-like protease family profile domain-containing protein</fullName>
    </recommendedName>
</protein>
<feature type="compositionally biased region" description="Polar residues" evidence="5">
    <location>
        <begin position="587"/>
        <end position="597"/>
    </location>
</feature>
<dbReference type="InterPro" id="IPR058352">
    <property type="entry name" value="DUF8039"/>
</dbReference>
<gene>
    <name evidence="7" type="ORF">VFH_I010720</name>
</gene>
<keyword evidence="3" id="KW-0378">Hydrolase</keyword>
<keyword evidence="4" id="KW-0175">Coiled coil</keyword>
<dbReference type="SUPFAM" id="SSF54001">
    <property type="entry name" value="Cysteine proteinases"/>
    <property type="match status" value="1"/>
</dbReference>
<evidence type="ECO:0000256" key="2">
    <source>
        <dbReference type="ARBA" id="ARBA00022670"/>
    </source>
</evidence>
<feature type="coiled-coil region" evidence="4">
    <location>
        <begin position="421"/>
        <end position="448"/>
    </location>
</feature>
<dbReference type="Gene3D" id="3.40.395.10">
    <property type="entry name" value="Adenoviral Proteinase, Chain A"/>
    <property type="match status" value="1"/>
</dbReference>
<dbReference type="InterPro" id="IPR057670">
    <property type="entry name" value="SH3_retrovirus"/>
</dbReference>
<dbReference type="Proteomes" id="UP001157006">
    <property type="component" value="Chromosome 1S"/>
</dbReference>